<dbReference type="InterPro" id="IPR036259">
    <property type="entry name" value="MFS_trans_sf"/>
</dbReference>
<evidence type="ECO:0000256" key="1">
    <source>
        <dbReference type="ARBA" id="ARBA00004141"/>
    </source>
</evidence>
<gene>
    <name evidence="9" type="ORF">NW762_013686</name>
</gene>
<dbReference type="OrthoDB" id="10021397at2759"/>
<comment type="caution">
    <text evidence="9">The sequence shown here is derived from an EMBL/GenBank/DDBJ whole genome shotgun (WGS) entry which is preliminary data.</text>
</comment>
<dbReference type="Gene3D" id="1.20.1720.10">
    <property type="entry name" value="Multidrug resistance protein D"/>
    <property type="match status" value="1"/>
</dbReference>
<keyword evidence="6" id="KW-0325">Glycoprotein</keyword>
<feature type="transmembrane region" description="Helical" evidence="7">
    <location>
        <begin position="240"/>
        <end position="260"/>
    </location>
</feature>
<dbReference type="Proteomes" id="UP001152049">
    <property type="component" value="Unassembled WGS sequence"/>
</dbReference>
<feature type="transmembrane region" description="Helical" evidence="7">
    <location>
        <begin position="116"/>
        <end position="134"/>
    </location>
</feature>
<evidence type="ECO:0000256" key="4">
    <source>
        <dbReference type="ARBA" id="ARBA00022989"/>
    </source>
</evidence>
<dbReference type="InterPro" id="IPR020846">
    <property type="entry name" value="MFS_dom"/>
</dbReference>
<feature type="transmembrane region" description="Helical" evidence="7">
    <location>
        <begin position="522"/>
        <end position="539"/>
    </location>
</feature>
<evidence type="ECO:0000313" key="9">
    <source>
        <dbReference type="EMBL" id="KAJ4246335.1"/>
    </source>
</evidence>
<feature type="transmembrane region" description="Helical" evidence="7">
    <location>
        <begin position="312"/>
        <end position="332"/>
    </location>
</feature>
<dbReference type="FunFam" id="1.20.1720.10:FF:000014">
    <property type="entry name" value="MFS drug transporter, putative"/>
    <property type="match status" value="1"/>
</dbReference>
<dbReference type="PROSITE" id="PS50850">
    <property type="entry name" value="MFS"/>
    <property type="match status" value="1"/>
</dbReference>
<feature type="transmembrane region" description="Helical" evidence="7">
    <location>
        <begin position="207"/>
        <end position="228"/>
    </location>
</feature>
<dbReference type="PANTHER" id="PTHR23501">
    <property type="entry name" value="MAJOR FACILITATOR SUPERFAMILY"/>
    <property type="match status" value="1"/>
</dbReference>
<dbReference type="InterPro" id="IPR011701">
    <property type="entry name" value="MFS"/>
</dbReference>
<proteinExistence type="inferred from homology"/>
<dbReference type="Gene3D" id="1.20.1250.20">
    <property type="entry name" value="MFS general substrate transporter like domains"/>
    <property type="match status" value="1"/>
</dbReference>
<name>A0A9W8RKC5_9HYPO</name>
<comment type="similarity">
    <text evidence="2">Belongs to the major facilitator superfamily. TCR/Tet family.</text>
</comment>
<evidence type="ECO:0000256" key="6">
    <source>
        <dbReference type="ARBA" id="ARBA00023180"/>
    </source>
</evidence>
<feature type="transmembrane region" description="Helical" evidence="7">
    <location>
        <begin position="86"/>
        <end position="104"/>
    </location>
</feature>
<feature type="transmembrane region" description="Helical" evidence="7">
    <location>
        <begin position="402"/>
        <end position="420"/>
    </location>
</feature>
<feature type="transmembrane region" description="Helical" evidence="7">
    <location>
        <begin position="272"/>
        <end position="291"/>
    </location>
</feature>
<dbReference type="GO" id="GO:0022857">
    <property type="term" value="F:transmembrane transporter activity"/>
    <property type="evidence" value="ECO:0007669"/>
    <property type="project" value="InterPro"/>
</dbReference>
<feature type="transmembrane region" description="Helical" evidence="7">
    <location>
        <begin position="378"/>
        <end position="396"/>
    </location>
</feature>
<keyword evidence="4 7" id="KW-1133">Transmembrane helix</keyword>
<feature type="transmembrane region" description="Helical" evidence="7">
    <location>
        <begin position="174"/>
        <end position="195"/>
    </location>
</feature>
<feature type="transmembrane region" description="Helical" evidence="7">
    <location>
        <begin position="49"/>
        <end position="74"/>
    </location>
</feature>
<feature type="transmembrane region" description="Helical" evidence="7">
    <location>
        <begin position="441"/>
        <end position="462"/>
    </location>
</feature>
<evidence type="ECO:0000256" key="7">
    <source>
        <dbReference type="SAM" id="Phobius"/>
    </source>
</evidence>
<dbReference type="AlphaFoldDB" id="A0A9W8RKC5"/>
<dbReference type="EMBL" id="JAOQAZ010000043">
    <property type="protein sequence ID" value="KAJ4246335.1"/>
    <property type="molecule type" value="Genomic_DNA"/>
</dbReference>
<feature type="transmembrane region" description="Helical" evidence="7">
    <location>
        <begin position="352"/>
        <end position="371"/>
    </location>
</feature>
<organism evidence="9 10">
    <name type="scientific">Fusarium torreyae</name>
    <dbReference type="NCBI Taxonomy" id="1237075"/>
    <lineage>
        <taxon>Eukaryota</taxon>
        <taxon>Fungi</taxon>
        <taxon>Dikarya</taxon>
        <taxon>Ascomycota</taxon>
        <taxon>Pezizomycotina</taxon>
        <taxon>Sordariomycetes</taxon>
        <taxon>Hypocreomycetidae</taxon>
        <taxon>Hypocreales</taxon>
        <taxon>Nectriaceae</taxon>
        <taxon>Fusarium</taxon>
    </lineage>
</organism>
<feature type="domain" description="Major facilitator superfamily (MFS) profile" evidence="8">
    <location>
        <begin position="52"/>
        <end position="544"/>
    </location>
</feature>
<evidence type="ECO:0000256" key="2">
    <source>
        <dbReference type="ARBA" id="ARBA00007520"/>
    </source>
</evidence>
<dbReference type="GO" id="GO:0005886">
    <property type="term" value="C:plasma membrane"/>
    <property type="evidence" value="ECO:0007669"/>
    <property type="project" value="TreeGrafter"/>
</dbReference>
<reference evidence="9" key="1">
    <citation type="submission" date="2022-09" db="EMBL/GenBank/DDBJ databases">
        <title>Fusarium specimens isolated from Avocado Roots.</title>
        <authorList>
            <person name="Stajich J."/>
            <person name="Roper C."/>
            <person name="Heimlech-Rivalta G."/>
        </authorList>
    </citation>
    <scope>NUCLEOTIDE SEQUENCE</scope>
    <source>
        <strain evidence="9">CF00136</strain>
    </source>
</reference>
<sequence>MDAITPSETPVYQPKPSADLLAPETAPTAIVIEPLNLEESPQTRTSLRLYAILLGLYLALFVAALDQTIVSISIPTIAAELHSATGYVWIGGAYLLASAATGPVWSKFSDIWGRKLMLLVAVSLFAASSVLAALSRNMSMLIAGRALQGAASGGLGQLVTITISDLFSVRKRTLYMGFVGFVWALAGSAGPLIGGALTEYASWQWCFWINLPISGATFILLLIFLDVHNPHTKLVEGARAVDWLGTLSILALTLLLLVGLDLGGVIFPWSSPKVICLLVFGALMIGLFVFVEQHLAKYPLMPLNVFKNWSNNAAFLVALSHAMVLIGMEYYLPLFFQSVRQASPLRSGVLMLPLIVTQAVAEILAGVVLHLTGRYRESIWAGATLMTIGTGLYIHFSTETSVSVLVGLEIFGALGPALLFQGPTVAIQNTVSQVNTASATASLNFIRNIGMSLSVIVGGVVFQNSMDAQESVFAAAGLDESVLEALSGSQAAANVGIAASIQDSSQRQVVLKAFEESMGNMFIMYTCLAAAAMIASTFIKHRDLKTEHRETKTGIQHLNKETNTME</sequence>
<keyword evidence="10" id="KW-1185">Reference proteome</keyword>
<keyword evidence="3 7" id="KW-0812">Transmembrane</keyword>
<protein>
    <recommendedName>
        <fullName evidence="8">Major facilitator superfamily (MFS) profile domain-containing protein</fullName>
    </recommendedName>
</protein>
<dbReference type="CDD" id="cd17502">
    <property type="entry name" value="MFS_Azr1_MDR_like"/>
    <property type="match status" value="1"/>
</dbReference>
<dbReference type="PANTHER" id="PTHR23501:SF158">
    <property type="entry name" value="TRANSPORTER, PUTATIVE (AFU_ORTHOLOGUE AFUA_5G14490)-RELATED"/>
    <property type="match status" value="1"/>
</dbReference>
<accession>A0A9W8RKC5</accession>
<dbReference type="SUPFAM" id="SSF103473">
    <property type="entry name" value="MFS general substrate transporter"/>
    <property type="match status" value="1"/>
</dbReference>
<comment type="subcellular location">
    <subcellularLocation>
        <location evidence="1">Membrane</location>
        <topology evidence="1">Multi-pass membrane protein</topology>
    </subcellularLocation>
</comment>
<evidence type="ECO:0000256" key="5">
    <source>
        <dbReference type="ARBA" id="ARBA00023136"/>
    </source>
</evidence>
<evidence type="ECO:0000256" key="3">
    <source>
        <dbReference type="ARBA" id="ARBA00022692"/>
    </source>
</evidence>
<evidence type="ECO:0000313" key="10">
    <source>
        <dbReference type="Proteomes" id="UP001152049"/>
    </source>
</evidence>
<dbReference type="Pfam" id="PF07690">
    <property type="entry name" value="MFS_1"/>
    <property type="match status" value="1"/>
</dbReference>
<evidence type="ECO:0000259" key="8">
    <source>
        <dbReference type="PROSITE" id="PS50850"/>
    </source>
</evidence>
<dbReference type="PRINTS" id="PR01036">
    <property type="entry name" value="TCRTETB"/>
</dbReference>
<keyword evidence="5 7" id="KW-0472">Membrane</keyword>